<dbReference type="RefSeq" id="WP_338393190.1">
    <property type="nucleotide sequence ID" value="NZ_AP025314.1"/>
</dbReference>
<dbReference type="Proteomes" id="UP001348817">
    <property type="component" value="Chromosome"/>
</dbReference>
<evidence type="ECO:0000313" key="2">
    <source>
        <dbReference type="EMBL" id="BDD07894.1"/>
    </source>
</evidence>
<name>A0AAU9D0E8_9BACT</name>
<proteinExistence type="predicted"/>
<dbReference type="EMBL" id="AP025314">
    <property type="protein sequence ID" value="BDD07894.1"/>
    <property type="molecule type" value="Genomic_DNA"/>
</dbReference>
<feature type="transmembrane region" description="Helical" evidence="1">
    <location>
        <begin position="82"/>
        <end position="106"/>
    </location>
</feature>
<keyword evidence="3" id="KW-1185">Reference proteome</keyword>
<organism evidence="2 3">
    <name type="scientific">Fulvitalea axinellae</name>
    <dbReference type="NCBI Taxonomy" id="1182444"/>
    <lineage>
        <taxon>Bacteria</taxon>
        <taxon>Pseudomonadati</taxon>
        <taxon>Bacteroidota</taxon>
        <taxon>Cytophagia</taxon>
        <taxon>Cytophagales</taxon>
        <taxon>Persicobacteraceae</taxon>
        <taxon>Fulvitalea</taxon>
    </lineage>
</organism>
<dbReference type="AlphaFoldDB" id="A0AAU9D0E8"/>
<accession>A0AAU9D0E8</accession>
<reference evidence="2 3" key="1">
    <citation type="submission" date="2021-12" db="EMBL/GenBank/DDBJ databases">
        <title>Genome sequencing of bacteria with rrn-lacking chromosome and rrn-plasmid.</title>
        <authorList>
            <person name="Anda M."/>
            <person name="Iwasaki W."/>
        </authorList>
    </citation>
    <scope>NUCLEOTIDE SEQUENCE [LARGE SCALE GENOMIC DNA]</scope>
    <source>
        <strain evidence="2 3">DSM 100852</strain>
    </source>
</reference>
<sequence>MSKDGNCAFGGGKADGHPVTVKLFKTKSSASVSKWGVKDHFEKAVCQLPRGKKAEWTHSVLSVGKIALLIWATQLSPDYRGIFWNVTFAVLLARLVEMLAVWAVGVRTKNFYEEGAVLWFRFALFILPGILITYFTSDLRLELNATYTAISFFSGLVLNYLFGPLTNRIFGKRNNLPEKLNKYLSKGFEIGKNPGTEHVLGTFRRFASWLY</sequence>
<feature type="transmembrane region" description="Helical" evidence="1">
    <location>
        <begin position="143"/>
        <end position="163"/>
    </location>
</feature>
<keyword evidence="1" id="KW-1133">Transmembrane helix</keyword>
<keyword evidence="1" id="KW-0812">Transmembrane</keyword>
<evidence type="ECO:0000256" key="1">
    <source>
        <dbReference type="SAM" id="Phobius"/>
    </source>
</evidence>
<feature type="transmembrane region" description="Helical" evidence="1">
    <location>
        <begin position="118"/>
        <end position="137"/>
    </location>
</feature>
<dbReference type="KEGG" id="fax:FUAX_03260"/>
<keyword evidence="1" id="KW-0472">Membrane</keyword>
<evidence type="ECO:0000313" key="3">
    <source>
        <dbReference type="Proteomes" id="UP001348817"/>
    </source>
</evidence>
<protein>
    <submittedName>
        <fullName evidence="2">Uncharacterized protein</fullName>
    </submittedName>
</protein>
<gene>
    <name evidence="2" type="ORF">FUAX_03260</name>
</gene>